<dbReference type="Proteomes" id="UP000281488">
    <property type="component" value="Unassembled WGS sequence"/>
</dbReference>
<reference evidence="2 3" key="1">
    <citation type="submission" date="2018-10" db="EMBL/GenBank/DDBJ databases">
        <title>Genotypes and phenotypes of Enterococci isolated from broiler chickens.</title>
        <authorList>
            <person name="Muhammad A.R."/>
            <person name="Diarra M.S."/>
        </authorList>
    </citation>
    <scope>NUCLEOTIDE SEQUENCE [LARGE SCALE GENOMIC DNA]</scope>
    <source>
        <strain evidence="2 3">LIT2 A36'</strain>
    </source>
</reference>
<dbReference type="Pfam" id="PF13276">
    <property type="entry name" value="HTH_21"/>
    <property type="match status" value="1"/>
</dbReference>
<dbReference type="PANTHER" id="PTHR46889:SF5">
    <property type="entry name" value="INTEGRASE PROTEIN"/>
    <property type="match status" value="1"/>
</dbReference>
<gene>
    <name evidence="2" type="ORF">EGW16_13760</name>
</gene>
<proteinExistence type="predicted"/>
<accession>A0ABD7IVI3</accession>
<name>A0ABD7IVI3_ENTFL</name>
<dbReference type="PANTHER" id="PTHR46889">
    <property type="entry name" value="TRANSPOSASE INSF FOR INSERTION SEQUENCE IS3B-RELATED"/>
    <property type="match status" value="1"/>
</dbReference>
<organism evidence="2 3">
    <name type="scientific">Enterococcus faecalis</name>
    <name type="common">Streptococcus faecalis</name>
    <dbReference type="NCBI Taxonomy" id="1351"/>
    <lineage>
        <taxon>Bacteria</taxon>
        <taxon>Bacillati</taxon>
        <taxon>Bacillota</taxon>
        <taxon>Bacilli</taxon>
        <taxon>Lactobacillales</taxon>
        <taxon>Enterococcaceae</taxon>
        <taxon>Enterococcus</taxon>
    </lineage>
</organism>
<evidence type="ECO:0000313" key="3">
    <source>
        <dbReference type="Proteomes" id="UP000281488"/>
    </source>
</evidence>
<evidence type="ECO:0000313" key="2">
    <source>
        <dbReference type="EMBL" id="ROX30388.1"/>
    </source>
</evidence>
<dbReference type="InterPro" id="IPR050900">
    <property type="entry name" value="Transposase_IS3/IS150/IS904"/>
</dbReference>
<comment type="caution">
    <text evidence="2">The sequence shown here is derived from an EMBL/GenBank/DDBJ whole genome shotgun (WGS) entry which is preliminary data.</text>
</comment>
<dbReference type="InterPro" id="IPR025948">
    <property type="entry name" value="HTH-like_dom"/>
</dbReference>
<dbReference type="AlphaFoldDB" id="A0ABD7IVI3"/>
<protein>
    <submittedName>
        <fullName evidence="2">Transposase</fullName>
    </submittedName>
</protein>
<dbReference type="EMBL" id="RKMZ01000009">
    <property type="protein sequence ID" value="ROX30388.1"/>
    <property type="molecule type" value="Genomic_DNA"/>
</dbReference>
<feature type="domain" description="HTH-like" evidence="1">
    <location>
        <begin position="42"/>
        <end position="93"/>
    </location>
</feature>
<evidence type="ECO:0000259" key="1">
    <source>
        <dbReference type="Pfam" id="PF13276"/>
    </source>
</evidence>
<sequence length="216" mass="25976">MRCTNHPRTMKKFRLTVLLEATKFPKATYMYWQKRFERKNPNQKLEAQIKKIFDENKGNYGYRRIQLALKEQGLNVNQKKIRRLMRKLVLKGTKFIRKSRKYNSYKGTVGYGEKNRLHRCFYTSVPYQKLITDTSKFKYYECNKSGNIQIKNSIWILFLIYLKSKSCLTVFLNSQMPKQFFRHKKKSLIKRKLGHIVALFIPTKVGGYQMKQYKNN</sequence>